<sequence>MKFPLPKNLFPPLELAERDEHDYEQLANTLVKATLGEYDDFVVHDQKRVDARRWKTVRTRDNVAIYRERQPDTTQTPSPAKLALYQSTISMSSRPSQGVVRPSSTHTVHGARGSSHVSPRKKSTFSWDPTDDTRDTYRNDSLLYEQPRLTTGAYSSTEDDKTTSGLPRLLAVGNLRGTLDDVMYGIVSPCASSVRLRSSYLGEHIADCAVLREIKGPSPSDPFRFLGIKWFVRAKHRATARLVLPRDFVILEFSGVMMRPDNSRVGFHLMHSITVPSCRELTDLHILRAKLSSCYIFEETRNNCVQLFMTASVDPRGHVLSQMAVRAAATALSNCWKSVTCAQNKKLAFYLQNDRPSTITSSRGSRALGESTLGMSRRALSTLTPVEESSSVRESIGLMAQRSTYSLSTHRRQCNVCRGKLAMLSKSITCQMCGELICSRCRIVRKLSSNTLNAQVAQSSINFCKKCVASVSHESALDIAREELWVRARGRTRASSALSTAYPKKSYATERSIYATVVLGRTSDSTSRPSSTTSGREASKSSPSAPRRPPEDSFLGYSVGPPSSASTQCSTLVPHPSSGRRSSKNAFSMSAGPLSSTSVAHEAALAFEDLGMERTKKGSEAAKSSRGEAEEPVVLDHRMTMRSLQHLDYVLSVGEQEIVDELHRDTEDYGDYDDYGDFLSEAGRSSHASSVAVMDDNHDMCETPTSDVQSRRKSLILEGTDESDASDVEDCREEAPDQLEEKSERWIAATSESRQQPPLSPTHEVVEETELDDAVPMAKSVYNHSDDTQEVAVAEEVEVVAAAPIRDALEMLDESHVSKSAPDEAPTRLNRAQTSAPRSEKAAYQHQLLQQMQDLHHVVESTYQVARANTEAALKERECDRVVHSVSPRSASENSRGVRTFSQPFTFNVVGLRSIRAMTVGISK</sequence>
<dbReference type="EMBL" id="CM047590">
    <property type="protein sequence ID" value="KAI9919342.1"/>
    <property type="molecule type" value="Genomic_DNA"/>
</dbReference>
<gene>
    <name evidence="1" type="ORF">PsorP6_017371</name>
</gene>
<evidence type="ECO:0000313" key="2">
    <source>
        <dbReference type="Proteomes" id="UP001163321"/>
    </source>
</evidence>
<proteinExistence type="predicted"/>
<keyword evidence="2" id="KW-1185">Reference proteome</keyword>
<accession>A0ACC0WKQ1</accession>
<evidence type="ECO:0000313" key="1">
    <source>
        <dbReference type="EMBL" id="KAI9919342.1"/>
    </source>
</evidence>
<reference evidence="1 2" key="1">
    <citation type="journal article" date="2022" name="bioRxiv">
        <title>The genome of the oomycete Peronosclerospora sorghi, a cosmopolitan pathogen of maize and sorghum, is inflated with dispersed pseudogenes.</title>
        <authorList>
            <person name="Fletcher K."/>
            <person name="Martin F."/>
            <person name="Isakeit T."/>
            <person name="Cavanaugh K."/>
            <person name="Magill C."/>
            <person name="Michelmore R."/>
        </authorList>
    </citation>
    <scope>NUCLEOTIDE SEQUENCE [LARGE SCALE GENOMIC DNA]</scope>
    <source>
        <strain evidence="1">P6</strain>
    </source>
</reference>
<organism evidence="1 2">
    <name type="scientific">Peronosclerospora sorghi</name>
    <dbReference type="NCBI Taxonomy" id="230839"/>
    <lineage>
        <taxon>Eukaryota</taxon>
        <taxon>Sar</taxon>
        <taxon>Stramenopiles</taxon>
        <taxon>Oomycota</taxon>
        <taxon>Peronosporomycetes</taxon>
        <taxon>Peronosporales</taxon>
        <taxon>Peronosporaceae</taxon>
        <taxon>Peronosclerospora</taxon>
    </lineage>
</organism>
<protein>
    <submittedName>
        <fullName evidence="1">Uncharacterized protein</fullName>
    </submittedName>
</protein>
<comment type="caution">
    <text evidence="1">The sequence shown here is derived from an EMBL/GenBank/DDBJ whole genome shotgun (WGS) entry which is preliminary data.</text>
</comment>
<name>A0ACC0WKQ1_9STRA</name>
<dbReference type="Proteomes" id="UP001163321">
    <property type="component" value="Chromosome 11"/>
</dbReference>